<name>A0A5J4SAU2_9ZZZZ</name>
<evidence type="ECO:0000313" key="3">
    <source>
        <dbReference type="EMBL" id="KAA6342565.1"/>
    </source>
</evidence>
<reference evidence="3" key="1">
    <citation type="submission" date="2019-03" db="EMBL/GenBank/DDBJ databases">
        <title>Single cell metagenomics reveals metabolic interactions within the superorganism composed of flagellate Streblomastix strix and complex community of Bacteroidetes bacteria on its surface.</title>
        <authorList>
            <person name="Treitli S.C."/>
            <person name="Kolisko M."/>
            <person name="Husnik F."/>
            <person name="Keeling P."/>
            <person name="Hampl V."/>
        </authorList>
    </citation>
    <scope>NUCLEOTIDE SEQUENCE</scope>
    <source>
        <strain evidence="3">STM</strain>
    </source>
</reference>
<dbReference type="PANTHER" id="PTHR11927:SF9">
    <property type="entry name" value="L-FUCOSYLTRANSFERASE"/>
    <property type="match status" value="1"/>
</dbReference>
<comment type="caution">
    <text evidence="3">The sequence shown here is derived from an EMBL/GenBank/DDBJ whole genome shotgun (WGS) entry which is preliminary data.</text>
</comment>
<dbReference type="EMBL" id="SNRY01000318">
    <property type="protein sequence ID" value="KAA6342565.1"/>
    <property type="molecule type" value="Genomic_DNA"/>
</dbReference>
<keyword evidence="1 3" id="KW-0328">Glycosyltransferase</keyword>
<accession>A0A5J4SAU2</accession>
<protein>
    <submittedName>
        <fullName evidence="3">O-antigen biosynthesis glycosyltransferase WbnK</fullName>
        <ecNumber evidence="3">2.4.1.308</ecNumber>
    </submittedName>
</protein>
<dbReference type="GO" id="GO:0016020">
    <property type="term" value="C:membrane"/>
    <property type="evidence" value="ECO:0007669"/>
    <property type="project" value="InterPro"/>
</dbReference>
<dbReference type="InterPro" id="IPR002516">
    <property type="entry name" value="Glyco_trans_11"/>
</dbReference>
<gene>
    <name evidence="3" type="ORF">EZS27_009708</name>
</gene>
<dbReference type="EC" id="2.4.1.308" evidence="3"/>
<proteinExistence type="predicted"/>
<dbReference type="GO" id="GO:0008107">
    <property type="term" value="F:galactoside 2-alpha-L-fucosyltransferase activity"/>
    <property type="evidence" value="ECO:0007669"/>
    <property type="project" value="InterPro"/>
</dbReference>
<dbReference type="Pfam" id="PF01531">
    <property type="entry name" value="Glyco_transf_11"/>
    <property type="match status" value="1"/>
</dbReference>
<evidence type="ECO:0000256" key="2">
    <source>
        <dbReference type="ARBA" id="ARBA00022679"/>
    </source>
</evidence>
<organism evidence="3">
    <name type="scientific">termite gut metagenome</name>
    <dbReference type="NCBI Taxonomy" id="433724"/>
    <lineage>
        <taxon>unclassified sequences</taxon>
        <taxon>metagenomes</taxon>
        <taxon>organismal metagenomes</taxon>
    </lineage>
</organism>
<dbReference type="PANTHER" id="PTHR11927">
    <property type="entry name" value="GALACTOSIDE 2-L-FUCOSYLTRANSFERASE"/>
    <property type="match status" value="1"/>
</dbReference>
<sequence length="296" mass="35401">MFLIVRSSGGLANRMFQYSLYKNFEAKDFNVFLDDSYIARKWDFENVSLKDIFSNVEFRCPNKSQILKVCGGYDKFSTLWRHIPLIKNRICFFYKCRDGFDKYIFNNRNNKAYLIGTFQSEKFFEDIKNQIRHDFEFMPFADKRNNERKQRMIEENSVAIHVRKGLDYNKNIIKGCCNITFYHKAIEYIKTHVNNPKFYVFTDNIDWVKTNFQRFNLNYTLIDGNPISGYGNWIDMQLMSCAKHNIIANSTYSWWGAWLNSNPDKIVIAPLKWFNETYTLKNSRELEIVPNMWITL</sequence>
<dbReference type="GO" id="GO:0005975">
    <property type="term" value="P:carbohydrate metabolic process"/>
    <property type="evidence" value="ECO:0007669"/>
    <property type="project" value="InterPro"/>
</dbReference>
<dbReference type="AlphaFoldDB" id="A0A5J4SAU2"/>
<keyword evidence="2 3" id="KW-0808">Transferase</keyword>
<dbReference type="CDD" id="cd11301">
    <property type="entry name" value="Fut1_Fut2_like"/>
    <property type="match status" value="1"/>
</dbReference>
<evidence type="ECO:0000256" key="1">
    <source>
        <dbReference type="ARBA" id="ARBA00022676"/>
    </source>
</evidence>